<evidence type="ECO:0000313" key="3">
    <source>
        <dbReference type="Proteomes" id="UP000186228"/>
    </source>
</evidence>
<dbReference type="Proteomes" id="UP000186228">
    <property type="component" value="Unassembled WGS sequence"/>
</dbReference>
<dbReference type="Pfam" id="PF00535">
    <property type="entry name" value="Glycos_transf_2"/>
    <property type="match status" value="1"/>
</dbReference>
<keyword evidence="2" id="KW-0808">Transferase</keyword>
<reference evidence="3" key="1">
    <citation type="submission" date="2016-08" db="EMBL/GenBank/DDBJ databases">
        <authorList>
            <person name="Varghese N."/>
            <person name="Submissions Spin"/>
        </authorList>
    </citation>
    <scope>NUCLEOTIDE SEQUENCE [LARGE SCALE GENOMIC DNA]</scope>
    <source>
        <strain evidence="3">CCBAU 57015</strain>
    </source>
</reference>
<gene>
    <name evidence="2" type="ORF">GA0061100_10668</name>
</gene>
<keyword evidence="3" id="KW-1185">Reference proteome</keyword>
<dbReference type="GO" id="GO:0016740">
    <property type="term" value="F:transferase activity"/>
    <property type="evidence" value="ECO:0007669"/>
    <property type="project" value="UniProtKB-KW"/>
</dbReference>
<proteinExistence type="predicted"/>
<protein>
    <submittedName>
        <fullName evidence="2">Glycosyltransferase, GT2 family</fullName>
    </submittedName>
</protein>
<dbReference type="InterPro" id="IPR001173">
    <property type="entry name" value="Glyco_trans_2-like"/>
</dbReference>
<evidence type="ECO:0000259" key="1">
    <source>
        <dbReference type="Pfam" id="PF00535"/>
    </source>
</evidence>
<dbReference type="STRING" id="52131.GA0061100_10668"/>
<dbReference type="Gene3D" id="3.90.550.10">
    <property type="entry name" value="Spore Coat Polysaccharide Biosynthesis Protein SpsA, Chain A"/>
    <property type="match status" value="1"/>
</dbReference>
<dbReference type="OrthoDB" id="153025at2"/>
<dbReference type="AlphaFoldDB" id="A0A1C3VHL7"/>
<dbReference type="RefSeq" id="WP_075854403.1">
    <property type="nucleotide sequence ID" value="NZ_FMAC01000006.1"/>
</dbReference>
<feature type="domain" description="Glycosyltransferase 2-like" evidence="1">
    <location>
        <begin position="91"/>
        <end position="198"/>
    </location>
</feature>
<sequence>MSYKLIDIELSEPLASIELSAEQTGVGLIARWQGRLIAFEMIGRPAGSMLSAESLKALADERFAECILVAKLEEELRARLPANETMLPSLSIAICTKDRAQRLSRLLRSLDQVRSDSPFQFVEIIVVDNASVDTATREAVESFRDIRYVFEPKAGLDFARNAALHAAWGDIIAYLDDDVVVDRNWLVGFAKACRDNPGVGGFTGLVLPFRLDTEAQIFFERRGGFGRGFARREFHRARFDNPLHPVGAGVLGAGCNMAFDRKLLIELGGFDEALDTGAPLPGGGDLDIFYRVLRSGRPMIYEPEYAVYHEHRETIPQLRRQYWTWGLGMMAFLVKSYRTDDEMRSRHRAMVRWWFFDQLKALARAARRLRGHELRFGIAELWGGIYGLAGEYDRSRSRIRSIRERNS</sequence>
<dbReference type="PANTHER" id="PTHR43179">
    <property type="entry name" value="RHAMNOSYLTRANSFERASE WBBL"/>
    <property type="match status" value="1"/>
</dbReference>
<organism evidence="2 3">
    <name type="scientific">Rhizobium hainanense</name>
    <dbReference type="NCBI Taxonomy" id="52131"/>
    <lineage>
        <taxon>Bacteria</taxon>
        <taxon>Pseudomonadati</taxon>
        <taxon>Pseudomonadota</taxon>
        <taxon>Alphaproteobacteria</taxon>
        <taxon>Hyphomicrobiales</taxon>
        <taxon>Rhizobiaceae</taxon>
        <taxon>Rhizobium/Agrobacterium group</taxon>
        <taxon>Rhizobium</taxon>
    </lineage>
</organism>
<dbReference type="InterPro" id="IPR029044">
    <property type="entry name" value="Nucleotide-diphossugar_trans"/>
</dbReference>
<dbReference type="EMBL" id="FMAC01000006">
    <property type="protein sequence ID" value="SCB27014.1"/>
    <property type="molecule type" value="Genomic_DNA"/>
</dbReference>
<dbReference type="PANTHER" id="PTHR43179:SF7">
    <property type="entry name" value="RHAMNOSYLTRANSFERASE WBBL"/>
    <property type="match status" value="1"/>
</dbReference>
<name>A0A1C3VHL7_9HYPH</name>
<dbReference type="SUPFAM" id="SSF53448">
    <property type="entry name" value="Nucleotide-diphospho-sugar transferases"/>
    <property type="match status" value="1"/>
</dbReference>
<accession>A0A1C3VHL7</accession>
<evidence type="ECO:0000313" key="2">
    <source>
        <dbReference type="EMBL" id="SCB27014.1"/>
    </source>
</evidence>